<organism evidence="1 2">
    <name type="scientific">Mycena alexandri</name>
    <dbReference type="NCBI Taxonomy" id="1745969"/>
    <lineage>
        <taxon>Eukaryota</taxon>
        <taxon>Fungi</taxon>
        <taxon>Dikarya</taxon>
        <taxon>Basidiomycota</taxon>
        <taxon>Agaricomycotina</taxon>
        <taxon>Agaricomycetes</taxon>
        <taxon>Agaricomycetidae</taxon>
        <taxon>Agaricales</taxon>
        <taxon>Marasmiineae</taxon>
        <taxon>Mycenaceae</taxon>
        <taxon>Mycena</taxon>
    </lineage>
</organism>
<comment type="caution">
    <text evidence="1">The sequence shown here is derived from an EMBL/GenBank/DDBJ whole genome shotgun (WGS) entry which is preliminary data.</text>
</comment>
<reference evidence="1" key="1">
    <citation type="submission" date="2023-03" db="EMBL/GenBank/DDBJ databases">
        <title>Massive genome expansion in bonnet fungi (Mycena s.s.) driven by repeated elements and novel gene families across ecological guilds.</title>
        <authorList>
            <consortium name="Lawrence Berkeley National Laboratory"/>
            <person name="Harder C.B."/>
            <person name="Miyauchi S."/>
            <person name="Viragh M."/>
            <person name="Kuo A."/>
            <person name="Thoen E."/>
            <person name="Andreopoulos B."/>
            <person name="Lu D."/>
            <person name="Skrede I."/>
            <person name="Drula E."/>
            <person name="Henrissat B."/>
            <person name="Morin E."/>
            <person name="Kohler A."/>
            <person name="Barry K."/>
            <person name="LaButti K."/>
            <person name="Morin E."/>
            <person name="Salamov A."/>
            <person name="Lipzen A."/>
            <person name="Mereny Z."/>
            <person name="Hegedus B."/>
            <person name="Baldrian P."/>
            <person name="Stursova M."/>
            <person name="Weitz H."/>
            <person name="Taylor A."/>
            <person name="Grigoriev I.V."/>
            <person name="Nagy L.G."/>
            <person name="Martin F."/>
            <person name="Kauserud H."/>
        </authorList>
    </citation>
    <scope>NUCLEOTIDE SEQUENCE</scope>
    <source>
        <strain evidence="1">CBHHK200</strain>
    </source>
</reference>
<evidence type="ECO:0000313" key="2">
    <source>
        <dbReference type="Proteomes" id="UP001218188"/>
    </source>
</evidence>
<evidence type="ECO:0000313" key="1">
    <source>
        <dbReference type="EMBL" id="KAJ7019121.1"/>
    </source>
</evidence>
<sequence length="75" mass="8498">TAKHNKTAPDLMEALQMLKFAIKKGCGLHFTAGTSKEEEIARLEAEMDTMGLVPEDPASYSSFIRHRCLIYFIFF</sequence>
<keyword evidence="2" id="KW-1185">Reference proteome</keyword>
<dbReference type="AlphaFoldDB" id="A0AAD6S2J6"/>
<gene>
    <name evidence="1" type="ORF">C8F04DRAFT_976126</name>
</gene>
<dbReference type="EMBL" id="JARJCM010000306">
    <property type="protein sequence ID" value="KAJ7019121.1"/>
    <property type="molecule type" value="Genomic_DNA"/>
</dbReference>
<dbReference type="Proteomes" id="UP001218188">
    <property type="component" value="Unassembled WGS sequence"/>
</dbReference>
<protein>
    <submittedName>
        <fullName evidence="1">Uncharacterized protein</fullName>
    </submittedName>
</protein>
<name>A0AAD6S2J6_9AGAR</name>
<proteinExistence type="predicted"/>
<accession>A0AAD6S2J6</accession>
<feature type="non-terminal residue" evidence="1">
    <location>
        <position position="1"/>
    </location>
</feature>